<keyword evidence="8" id="KW-0807">Transducer</keyword>
<dbReference type="GeneID" id="108564367"/>
<dbReference type="Proteomes" id="UP000695000">
    <property type="component" value="Unplaced"/>
</dbReference>
<gene>
    <name evidence="12" type="primary">LOC108564367</name>
</gene>
<evidence type="ECO:0000256" key="5">
    <source>
        <dbReference type="ARBA" id="ARBA00023040"/>
    </source>
</evidence>
<evidence type="ECO:0000313" key="12">
    <source>
        <dbReference type="RefSeq" id="XP_017778879.1"/>
    </source>
</evidence>
<dbReference type="Pfam" id="PF00001">
    <property type="entry name" value="7tm_1"/>
    <property type="match status" value="1"/>
</dbReference>
<keyword evidence="4 9" id="KW-1133">Transmembrane helix</keyword>
<feature type="transmembrane region" description="Helical" evidence="9">
    <location>
        <begin position="132"/>
        <end position="152"/>
    </location>
</feature>
<comment type="similarity">
    <text evidence="2">Belongs to the G-protein coupled receptor 1 family.</text>
</comment>
<dbReference type="Gene3D" id="1.20.1070.10">
    <property type="entry name" value="Rhodopsin 7-helix transmembrane proteins"/>
    <property type="match status" value="1"/>
</dbReference>
<dbReference type="CDD" id="cd00637">
    <property type="entry name" value="7tm_classA_rhodopsin-like"/>
    <property type="match status" value="1"/>
</dbReference>
<dbReference type="SUPFAM" id="SSF81321">
    <property type="entry name" value="Family A G protein-coupled receptor-like"/>
    <property type="match status" value="1"/>
</dbReference>
<keyword evidence="7" id="KW-0675">Receptor</keyword>
<feature type="transmembrane region" description="Helical" evidence="9">
    <location>
        <begin position="172"/>
        <end position="192"/>
    </location>
</feature>
<keyword evidence="6 9" id="KW-0472">Membrane</keyword>
<dbReference type="PROSITE" id="PS50262">
    <property type="entry name" value="G_PROTEIN_RECEP_F1_2"/>
    <property type="match status" value="1"/>
</dbReference>
<evidence type="ECO:0000256" key="6">
    <source>
        <dbReference type="ARBA" id="ARBA00023136"/>
    </source>
</evidence>
<evidence type="ECO:0000259" key="10">
    <source>
        <dbReference type="PROSITE" id="PS50262"/>
    </source>
</evidence>
<dbReference type="InterPro" id="IPR017452">
    <property type="entry name" value="GPCR_Rhodpsn_7TM"/>
</dbReference>
<keyword evidence="3 9" id="KW-0812">Transmembrane</keyword>
<evidence type="ECO:0000256" key="2">
    <source>
        <dbReference type="ARBA" id="ARBA00010663"/>
    </source>
</evidence>
<reference evidence="12" key="1">
    <citation type="submission" date="2025-08" db="UniProtKB">
        <authorList>
            <consortium name="RefSeq"/>
        </authorList>
    </citation>
    <scope>IDENTIFICATION</scope>
    <source>
        <tissue evidence="12">Whole Larva</tissue>
    </source>
</reference>
<comment type="subcellular location">
    <subcellularLocation>
        <location evidence="1">Membrane</location>
        <topology evidence="1">Multi-pass membrane protein</topology>
    </subcellularLocation>
</comment>
<sequence>MIIFLSFKVVSYVINSVFSAISYPLARMYELKSSHIELMLPGQPKQQMFFCITMKKNQLLIYQICMCALVFSTLLILFVWLYYNVAKIVWRHRKPVSQYSSSTLEMSSSSTSELTTVTMKRKNVNVERKIRTFKIIITLVIVFILCRAPYWIVSICKLMDFFLERDNWVMLYSFNGLALLNCALNPFLYTFLQFTLQSISRVQNAITDFVSRICCCCISNTEFEEFETGNAFVIWKRIKKYSETRSSNLNRKDTY</sequence>
<evidence type="ECO:0000256" key="3">
    <source>
        <dbReference type="ARBA" id="ARBA00022692"/>
    </source>
</evidence>
<keyword evidence="11" id="KW-1185">Reference proteome</keyword>
<dbReference type="RefSeq" id="XP_017778879.1">
    <property type="nucleotide sequence ID" value="XM_017923390.1"/>
</dbReference>
<feature type="transmembrane region" description="Helical" evidence="9">
    <location>
        <begin position="60"/>
        <end position="83"/>
    </location>
</feature>
<dbReference type="PRINTS" id="PR00237">
    <property type="entry name" value="GPCRRHODOPSN"/>
</dbReference>
<dbReference type="PANTHER" id="PTHR24238:SF58">
    <property type="entry name" value="FI22604P1"/>
    <property type="match status" value="1"/>
</dbReference>
<accession>A0ABM1MWC9</accession>
<dbReference type="PANTHER" id="PTHR24238">
    <property type="entry name" value="G-PROTEIN COUPLED RECEPTOR"/>
    <property type="match status" value="1"/>
</dbReference>
<keyword evidence="5" id="KW-0297">G-protein coupled receptor</keyword>
<dbReference type="InterPro" id="IPR000276">
    <property type="entry name" value="GPCR_Rhodpsn"/>
</dbReference>
<evidence type="ECO:0000256" key="4">
    <source>
        <dbReference type="ARBA" id="ARBA00022989"/>
    </source>
</evidence>
<evidence type="ECO:0000256" key="1">
    <source>
        <dbReference type="ARBA" id="ARBA00004141"/>
    </source>
</evidence>
<organism evidence="11 12">
    <name type="scientific">Nicrophorus vespilloides</name>
    <name type="common">Boreal carrion beetle</name>
    <dbReference type="NCBI Taxonomy" id="110193"/>
    <lineage>
        <taxon>Eukaryota</taxon>
        <taxon>Metazoa</taxon>
        <taxon>Ecdysozoa</taxon>
        <taxon>Arthropoda</taxon>
        <taxon>Hexapoda</taxon>
        <taxon>Insecta</taxon>
        <taxon>Pterygota</taxon>
        <taxon>Neoptera</taxon>
        <taxon>Endopterygota</taxon>
        <taxon>Coleoptera</taxon>
        <taxon>Polyphaga</taxon>
        <taxon>Staphyliniformia</taxon>
        <taxon>Silphidae</taxon>
        <taxon>Nicrophorinae</taxon>
        <taxon>Nicrophorus</taxon>
    </lineage>
</organism>
<feature type="domain" description="G-protein coupled receptors family 1 profile" evidence="10">
    <location>
        <begin position="1"/>
        <end position="189"/>
    </location>
</feature>
<protein>
    <submittedName>
        <fullName evidence="12">Uncharacterized protein LOC108564367</fullName>
    </submittedName>
</protein>
<evidence type="ECO:0000256" key="9">
    <source>
        <dbReference type="SAM" id="Phobius"/>
    </source>
</evidence>
<evidence type="ECO:0000256" key="8">
    <source>
        <dbReference type="ARBA" id="ARBA00023224"/>
    </source>
</evidence>
<evidence type="ECO:0000256" key="7">
    <source>
        <dbReference type="ARBA" id="ARBA00023170"/>
    </source>
</evidence>
<evidence type="ECO:0000313" key="11">
    <source>
        <dbReference type="Proteomes" id="UP000695000"/>
    </source>
</evidence>
<name>A0ABM1MWC9_NICVS</name>
<proteinExistence type="inferred from homology"/>